<sequence length="116" mass="12668">MLSHRSADPPSCRPSYNEAAAVPSSRSVSMSSNESPRYLVAPEFLYCPIPSQLVPPPLPASKISIATSYLRSCPYVRDPATEGSFLPVSEPKPRASTFAGIRSSDKLARRRSDDRE</sequence>
<comment type="caution">
    <text evidence="2">The sequence shown here is derived from an EMBL/GenBank/DDBJ whole genome shotgun (WGS) entry which is preliminary data.</text>
</comment>
<feature type="compositionally biased region" description="Basic and acidic residues" evidence="1">
    <location>
        <begin position="103"/>
        <end position="116"/>
    </location>
</feature>
<feature type="compositionally biased region" description="Low complexity" evidence="1">
    <location>
        <begin position="18"/>
        <end position="33"/>
    </location>
</feature>
<gene>
    <name evidence="2" type="ORF">TIFTF001_051893</name>
</gene>
<reference evidence="2" key="1">
    <citation type="submission" date="2023-07" db="EMBL/GenBank/DDBJ databases">
        <title>draft genome sequence of fig (Ficus carica).</title>
        <authorList>
            <person name="Takahashi T."/>
            <person name="Nishimura K."/>
        </authorList>
    </citation>
    <scope>NUCLEOTIDE SEQUENCE</scope>
</reference>
<evidence type="ECO:0000256" key="1">
    <source>
        <dbReference type="SAM" id="MobiDB-lite"/>
    </source>
</evidence>
<feature type="region of interest" description="Disordered" evidence="1">
    <location>
        <begin position="81"/>
        <end position="116"/>
    </location>
</feature>
<dbReference type="Proteomes" id="UP001187192">
    <property type="component" value="Unassembled WGS sequence"/>
</dbReference>
<evidence type="ECO:0000313" key="3">
    <source>
        <dbReference type="Proteomes" id="UP001187192"/>
    </source>
</evidence>
<protein>
    <submittedName>
        <fullName evidence="2">Uncharacterized protein</fullName>
    </submittedName>
</protein>
<evidence type="ECO:0000313" key="2">
    <source>
        <dbReference type="EMBL" id="GMN71920.1"/>
    </source>
</evidence>
<keyword evidence="3" id="KW-1185">Reference proteome</keyword>
<accession>A0AA88EF41</accession>
<proteinExistence type="predicted"/>
<feature type="region of interest" description="Disordered" evidence="1">
    <location>
        <begin position="1"/>
        <end position="33"/>
    </location>
</feature>
<name>A0AA88EF41_FICCA</name>
<organism evidence="2 3">
    <name type="scientific">Ficus carica</name>
    <name type="common">Common fig</name>
    <dbReference type="NCBI Taxonomy" id="3494"/>
    <lineage>
        <taxon>Eukaryota</taxon>
        <taxon>Viridiplantae</taxon>
        <taxon>Streptophyta</taxon>
        <taxon>Embryophyta</taxon>
        <taxon>Tracheophyta</taxon>
        <taxon>Spermatophyta</taxon>
        <taxon>Magnoliopsida</taxon>
        <taxon>eudicotyledons</taxon>
        <taxon>Gunneridae</taxon>
        <taxon>Pentapetalae</taxon>
        <taxon>rosids</taxon>
        <taxon>fabids</taxon>
        <taxon>Rosales</taxon>
        <taxon>Moraceae</taxon>
        <taxon>Ficeae</taxon>
        <taxon>Ficus</taxon>
    </lineage>
</organism>
<dbReference type="AlphaFoldDB" id="A0AA88EF41"/>
<dbReference type="EMBL" id="BTGU01010210">
    <property type="protein sequence ID" value="GMN71920.1"/>
    <property type="molecule type" value="Genomic_DNA"/>
</dbReference>